<accession>A0ABS7XD10</accession>
<dbReference type="InterPro" id="IPR010263">
    <property type="entry name" value="T6SS_TssK"/>
</dbReference>
<protein>
    <submittedName>
        <fullName evidence="1">Type VI secretion system baseplate subunit TssK</fullName>
    </submittedName>
</protein>
<dbReference type="PANTHER" id="PTHR35566">
    <property type="entry name" value="BLR3599 PROTEIN"/>
    <property type="match status" value="1"/>
</dbReference>
<organism evidence="1 2">
    <name type="scientific">Rheinheimera maricola</name>
    <dbReference type="NCBI Taxonomy" id="2793282"/>
    <lineage>
        <taxon>Bacteria</taxon>
        <taxon>Pseudomonadati</taxon>
        <taxon>Pseudomonadota</taxon>
        <taxon>Gammaproteobacteria</taxon>
        <taxon>Chromatiales</taxon>
        <taxon>Chromatiaceae</taxon>
        <taxon>Rheinheimera</taxon>
    </lineage>
</organism>
<reference evidence="1 2" key="2">
    <citation type="submission" date="2021-08" db="EMBL/GenBank/DDBJ databases">
        <title>Rheinheimera aquimaris sp. nov., isolated from seawater of the East Sea in Korea.</title>
        <authorList>
            <person name="Kim K.H."/>
            <person name="Wenting R."/>
            <person name="Kim K.R."/>
            <person name="Jeon C.O."/>
        </authorList>
    </citation>
    <scope>NUCLEOTIDE SEQUENCE [LARGE SCALE GENOMIC DNA]</scope>
    <source>
        <strain evidence="1 2">MA-13</strain>
    </source>
</reference>
<dbReference type="NCBIfam" id="TIGR03353">
    <property type="entry name" value="VI_chp_4"/>
    <property type="match status" value="1"/>
</dbReference>
<gene>
    <name evidence="1" type="primary">tssK</name>
    <name evidence="1" type="ORF">I4W93_017715</name>
</gene>
<dbReference type="PANTHER" id="PTHR35566:SF1">
    <property type="entry name" value="TYPE VI SECRETION SYSTEM BASEPLATE COMPONENT TSSK1"/>
    <property type="match status" value="1"/>
</dbReference>
<dbReference type="Proteomes" id="UP000663814">
    <property type="component" value="Unassembled WGS sequence"/>
</dbReference>
<dbReference type="RefSeq" id="WP_205312130.1">
    <property type="nucleotide sequence ID" value="NZ_JAERPS020000007.1"/>
</dbReference>
<proteinExistence type="predicted"/>
<dbReference type="EMBL" id="JAERPS020000007">
    <property type="protein sequence ID" value="MBZ9613435.1"/>
    <property type="molecule type" value="Genomic_DNA"/>
</dbReference>
<evidence type="ECO:0000313" key="2">
    <source>
        <dbReference type="Proteomes" id="UP000663814"/>
    </source>
</evidence>
<reference evidence="1 2" key="1">
    <citation type="submission" date="2020-12" db="EMBL/GenBank/DDBJ databases">
        <authorList>
            <person name="Ruan W."/>
            <person name="Khan S.A."/>
            <person name="Jeon C.O."/>
        </authorList>
    </citation>
    <scope>NUCLEOTIDE SEQUENCE [LARGE SCALE GENOMIC DNA]</scope>
    <source>
        <strain evidence="1 2">MA-13</strain>
    </source>
</reference>
<keyword evidence="2" id="KW-1185">Reference proteome</keyword>
<comment type="caution">
    <text evidence="1">The sequence shown here is derived from an EMBL/GenBank/DDBJ whole genome shotgun (WGS) entry which is preliminary data.</text>
</comment>
<name>A0ABS7XD10_9GAMM</name>
<dbReference type="Pfam" id="PF05936">
    <property type="entry name" value="T6SS_VasE"/>
    <property type="match status" value="1"/>
</dbReference>
<evidence type="ECO:0000313" key="1">
    <source>
        <dbReference type="EMBL" id="MBZ9613435.1"/>
    </source>
</evidence>
<sequence length="447" mass="49826">MDNQVIWKQGILVLPQHFQQQERHNAAELLHNTRQIQPHYWGFSQIQISTSDLAFGSFSLLQCAGSFQDGTSFNAPQNNNLPKSIKLEDGLTNVLIYLVLPQRQINVNDVNFDSSDVNVITRLKPRELNVKDVASSNHTVSTIIVGDIDYRIMISSDKAGIPDGMLKLAIARVKEVSSGRIILCEEFIPNLVNALVSPRLMRFLTELRGMLSARGDALSTQATNSGRTTGVTEYSDFLLLQLINRLEPLVNQYIANPIMHPSDLYFSMLSVAGELSTFMKSNRRPASFPLYNHDNLTSCFEALINDIDSSFNVVLEQIASQIELSKPKNNIRAARLSHKALLENGVLILAVAANIPEETLRTELPAQIKIGPGEKIFTLVQSALPGIPIRLLSHVPSEIPYRSGYCYFELDKMSSLWPELQQSKGLALHVSGNHPGLTMELWAINRK</sequence>